<dbReference type="PANTHER" id="PTHR21532">
    <property type="entry name" value="PHOSPHODIESTERASE HL"/>
    <property type="match status" value="1"/>
</dbReference>
<evidence type="ECO:0000256" key="7">
    <source>
        <dbReference type="ARBA" id="ARBA00023069"/>
    </source>
</evidence>
<comment type="caution">
    <text evidence="13">The sequence shown here is derived from an EMBL/GenBank/DDBJ whole genome shotgun (WGS) entry which is preliminary data.</text>
</comment>
<dbReference type="OrthoDB" id="272687at2759"/>
<evidence type="ECO:0000256" key="5">
    <source>
        <dbReference type="ARBA" id="ARBA00022490"/>
    </source>
</evidence>
<accession>A0A1W0WT00</accession>
<organism evidence="13 14">
    <name type="scientific">Hypsibius exemplaris</name>
    <name type="common">Freshwater tardigrade</name>
    <dbReference type="NCBI Taxonomy" id="2072580"/>
    <lineage>
        <taxon>Eukaryota</taxon>
        <taxon>Metazoa</taxon>
        <taxon>Ecdysozoa</taxon>
        <taxon>Tardigrada</taxon>
        <taxon>Eutardigrada</taxon>
        <taxon>Parachela</taxon>
        <taxon>Hypsibioidea</taxon>
        <taxon>Hypsibiidae</taxon>
        <taxon>Hypsibius</taxon>
    </lineage>
</organism>
<keyword evidence="14" id="KW-1185">Reference proteome</keyword>
<evidence type="ECO:0000256" key="11">
    <source>
        <dbReference type="SAM" id="MobiDB-lite"/>
    </source>
</evidence>
<dbReference type="InterPro" id="IPR038888">
    <property type="entry name" value="CFAP36"/>
</dbReference>
<evidence type="ECO:0000256" key="2">
    <source>
        <dbReference type="ARBA" id="ARBA00004496"/>
    </source>
</evidence>
<dbReference type="PANTHER" id="PTHR21532:SF0">
    <property type="entry name" value="CILIA- AND FLAGELLA-ASSOCIATED PROTEIN 36"/>
    <property type="match status" value="1"/>
</dbReference>
<evidence type="ECO:0000256" key="3">
    <source>
        <dbReference type="ARBA" id="ARBA00007460"/>
    </source>
</evidence>
<sequence length="352" mass="39935">MAAIRNLLKSDATSATSAYAHRSEHLSKLMLFLESPEWISVIDEYLEQESIMFDPSVVDCDLFKQIYENYKILVDKLMSDFRKASSMSMDIFQEAVAEAKKQAVTNKVVKELVQPMILYDDYHLFKQTMINQNIELQTFAMESIQKKTGFFPFSAAEELGPDRPKQRQDTDDALIDLVLRKSKEEYDELQRRIQDEEDAIERALRESERIADLLNSQTKVSVHDLKALVQQMEALSTVEEAEEHTEGGEAALERVPPPVVTITDALDREVQSDFVSVKQFISPEELKRRQEYLRSQRDKLISKKEALKASGEAGGSVLSTAALVTDAGASESRKKLAEKLKTEIKDKRGPPP</sequence>
<keyword evidence="8" id="KW-0966">Cell projection</keyword>
<name>A0A1W0WT00_HYPEX</name>
<keyword evidence="5" id="KW-0963">Cytoplasm</keyword>
<feature type="region of interest" description="Disordered" evidence="11">
    <location>
        <begin position="326"/>
        <end position="352"/>
    </location>
</feature>
<evidence type="ECO:0000313" key="14">
    <source>
        <dbReference type="Proteomes" id="UP000192578"/>
    </source>
</evidence>
<evidence type="ECO:0000256" key="1">
    <source>
        <dbReference type="ARBA" id="ARBA00004138"/>
    </source>
</evidence>
<evidence type="ECO:0000256" key="8">
    <source>
        <dbReference type="ARBA" id="ARBA00023273"/>
    </source>
</evidence>
<evidence type="ECO:0000313" key="13">
    <source>
        <dbReference type="EMBL" id="OQV18321.1"/>
    </source>
</evidence>
<dbReference type="InterPro" id="IPR023379">
    <property type="entry name" value="BART_dom"/>
</dbReference>
<keyword evidence="7" id="KW-0969">Cilium</keyword>
<dbReference type="GO" id="GO:0005930">
    <property type="term" value="C:axoneme"/>
    <property type="evidence" value="ECO:0007669"/>
    <property type="project" value="TreeGrafter"/>
</dbReference>
<comment type="similarity">
    <text evidence="3">Belongs to the CFAP36 family.</text>
</comment>
<dbReference type="InterPro" id="IPR042541">
    <property type="entry name" value="BART_sf"/>
</dbReference>
<reference evidence="14" key="1">
    <citation type="submission" date="2017-01" db="EMBL/GenBank/DDBJ databases">
        <title>Comparative genomics of anhydrobiosis in the tardigrade Hypsibius dujardini.</title>
        <authorList>
            <person name="Yoshida Y."/>
            <person name="Koutsovoulos G."/>
            <person name="Laetsch D."/>
            <person name="Stevens L."/>
            <person name="Kumar S."/>
            <person name="Horikawa D."/>
            <person name="Ishino K."/>
            <person name="Komine S."/>
            <person name="Tomita M."/>
            <person name="Blaxter M."/>
            <person name="Arakawa K."/>
        </authorList>
    </citation>
    <scope>NUCLEOTIDE SEQUENCE [LARGE SCALE GENOMIC DNA]</scope>
    <source>
        <strain evidence="14">Z151</strain>
    </source>
</reference>
<proteinExistence type="inferred from homology"/>
<feature type="compositionally biased region" description="Basic and acidic residues" evidence="11">
    <location>
        <begin position="331"/>
        <end position="352"/>
    </location>
</feature>
<evidence type="ECO:0000256" key="9">
    <source>
        <dbReference type="ARBA" id="ARBA00031593"/>
    </source>
</evidence>
<evidence type="ECO:0000256" key="6">
    <source>
        <dbReference type="ARBA" id="ARBA00023054"/>
    </source>
</evidence>
<gene>
    <name evidence="13" type="ORF">BV898_07525</name>
</gene>
<feature type="domain" description="BART" evidence="12">
    <location>
        <begin position="27"/>
        <end position="137"/>
    </location>
</feature>
<evidence type="ECO:0000256" key="4">
    <source>
        <dbReference type="ARBA" id="ARBA00021815"/>
    </source>
</evidence>
<protein>
    <recommendedName>
        <fullName evidence="4">Cilia- and flagella-associated protein 36</fullName>
    </recommendedName>
    <alternativeName>
        <fullName evidence="9">Coiled-coil domain-containing protein 104</fullName>
    </alternativeName>
</protein>
<dbReference type="Pfam" id="PF11527">
    <property type="entry name" value="ARL2_Bind_BART"/>
    <property type="match status" value="1"/>
</dbReference>
<dbReference type="Gene3D" id="1.20.1520.10">
    <property type="entry name" value="ADP-ribosylation factor-like 2-binding protein, domain"/>
    <property type="match status" value="1"/>
</dbReference>
<evidence type="ECO:0000256" key="10">
    <source>
        <dbReference type="SAM" id="Coils"/>
    </source>
</evidence>
<dbReference type="AlphaFoldDB" id="A0A1W0WT00"/>
<feature type="coiled-coil region" evidence="10">
    <location>
        <begin position="179"/>
        <end position="213"/>
    </location>
</feature>
<comment type="subcellular location">
    <subcellularLocation>
        <location evidence="1">Cell projection</location>
        <location evidence="1">Cilium</location>
    </subcellularLocation>
    <subcellularLocation>
        <location evidence="2">Cytoplasm</location>
    </subcellularLocation>
</comment>
<keyword evidence="13" id="KW-0282">Flagellum</keyword>
<evidence type="ECO:0000259" key="12">
    <source>
        <dbReference type="Pfam" id="PF11527"/>
    </source>
</evidence>
<keyword evidence="6 10" id="KW-0175">Coiled coil</keyword>
<dbReference type="EMBL" id="MTYJ01000050">
    <property type="protein sequence ID" value="OQV18321.1"/>
    <property type="molecule type" value="Genomic_DNA"/>
</dbReference>
<dbReference type="Proteomes" id="UP000192578">
    <property type="component" value="Unassembled WGS sequence"/>
</dbReference>
<dbReference type="GO" id="GO:0097546">
    <property type="term" value="C:ciliary base"/>
    <property type="evidence" value="ECO:0007669"/>
    <property type="project" value="TreeGrafter"/>
</dbReference>